<organism evidence="2">
    <name type="scientific">viral metagenome</name>
    <dbReference type="NCBI Taxonomy" id="1070528"/>
    <lineage>
        <taxon>unclassified sequences</taxon>
        <taxon>metagenomes</taxon>
        <taxon>organismal metagenomes</taxon>
    </lineage>
</organism>
<evidence type="ECO:0000313" key="2">
    <source>
        <dbReference type="EMBL" id="QJA57200.1"/>
    </source>
</evidence>
<protein>
    <submittedName>
        <fullName evidence="2">Uncharacterized protein</fullName>
    </submittedName>
</protein>
<sequence>MRLFCRKCDKEIPEYKIEIIKQDNGLYMHMITVECHGKGWLRCFEDRHGPGFNTFVYENVYFFEKEESHTNWVAFKECADVLKHANIRNELGNCAEMIDREYNRVVNENEGLKERIERLKDGREGPFWKSKVWTEAWERFRKATLTWTKDKPTKPGWYWYRGLYQVQSSIIYITPNIDIVNSLKGSKGEWAGPIPEPNEELIIDDKFPFCPKCGEKL</sequence>
<accession>A0A6M3II34</accession>
<proteinExistence type="predicted"/>
<name>A0A6M3II34_9ZZZZ</name>
<feature type="coiled-coil region" evidence="1">
    <location>
        <begin position="95"/>
        <end position="122"/>
    </location>
</feature>
<keyword evidence="1" id="KW-0175">Coiled coil</keyword>
<reference evidence="2" key="1">
    <citation type="submission" date="2020-03" db="EMBL/GenBank/DDBJ databases">
        <title>The deep terrestrial virosphere.</title>
        <authorList>
            <person name="Holmfeldt K."/>
            <person name="Nilsson E."/>
            <person name="Simone D."/>
            <person name="Lopez-Fernandez M."/>
            <person name="Wu X."/>
            <person name="de Brujin I."/>
            <person name="Lundin D."/>
            <person name="Andersson A."/>
            <person name="Bertilsson S."/>
            <person name="Dopson M."/>
        </authorList>
    </citation>
    <scope>NUCLEOTIDE SEQUENCE</scope>
    <source>
        <strain evidence="2">MM415B01690</strain>
    </source>
</reference>
<gene>
    <name evidence="2" type="ORF">MM415B01690_0017</name>
</gene>
<dbReference type="EMBL" id="MT141259">
    <property type="protein sequence ID" value="QJA57200.1"/>
    <property type="molecule type" value="Genomic_DNA"/>
</dbReference>
<evidence type="ECO:0000256" key="1">
    <source>
        <dbReference type="SAM" id="Coils"/>
    </source>
</evidence>
<dbReference type="AlphaFoldDB" id="A0A6M3II34"/>